<keyword evidence="5" id="KW-1185">Reference proteome</keyword>
<dbReference type="InterPro" id="IPR000182">
    <property type="entry name" value="GNAT_dom"/>
</dbReference>
<dbReference type="GO" id="GO:0016747">
    <property type="term" value="F:acyltransferase activity, transferring groups other than amino-acyl groups"/>
    <property type="evidence" value="ECO:0007669"/>
    <property type="project" value="InterPro"/>
</dbReference>
<dbReference type="AlphaFoldDB" id="A0A1H1UU69"/>
<name>A0A1H1UU69_9ACTN</name>
<evidence type="ECO:0000313" key="4">
    <source>
        <dbReference type="EMBL" id="SDS76138.1"/>
    </source>
</evidence>
<dbReference type="InterPro" id="IPR050832">
    <property type="entry name" value="Bact_Acetyltransf"/>
</dbReference>
<feature type="domain" description="N-acetyltransferase" evidence="3">
    <location>
        <begin position="16"/>
        <end position="171"/>
    </location>
</feature>
<dbReference type="Pfam" id="PF00583">
    <property type="entry name" value="Acetyltransf_1"/>
    <property type="match status" value="1"/>
</dbReference>
<dbReference type="Gene3D" id="3.40.630.30">
    <property type="match status" value="1"/>
</dbReference>
<gene>
    <name evidence="4" type="ORF">SAMN04489812_2938</name>
</gene>
<dbReference type="CDD" id="cd04301">
    <property type="entry name" value="NAT_SF"/>
    <property type="match status" value="1"/>
</dbReference>
<dbReference type="RefSeq" id="WP_091525916.1">
    <property type="nucleotide sequence ID" value="NZ_LT629772.1"/>
</dbReference>
<proteinExistence type="predicted"/>
<evidence type="ECO:0000256" key="2">
    <source>
        <dbReference type="ARBA" id="ARBA00023315"/>
    </source>
</evidence>
<dbReference type="SUPFAM" id="SSF55729">
    <property type="entry name" value="Acyl-CoA N-acyltransferases (Nat)"/>
    <property type="match status" value="1"/>
</dbReference>
<accession>A0A1H1UU69</accession>
<organism evidence="4 5">
    <name type="scientific">Microlunatus soli</name>
    <dbReference type="NCBI Taxonomy" id="630515"/>
    <lineage>
        <taxon>Bacteria</taxon>
        <taxon>Bacillati</taxon>
        <taxon>Actinomycetota</taxon>
        <taxon>Actinomycetes</taxon>
        <taxon>Propionibacteriales</taxon>
        <taxon>Propionibacteriaceae</taxon>
        <taxon>Microlunatus</taxon>
    </lineage>
</organism>
<keyword evidence="1 4" id="KW-0808">Transferase</keyword>
<dbReference type="EMBL" id="LT629772">
    <property type="protein sequence ID" value="SDS76138.1"/>
    <property type="molecule type" value="Genomic_DNA"/>
</dbReference>
<evidence type="ECO:0000256" key="1">
    <source>
        <dbReference type="ARBA" id="ARBA00022679"/>
    </source>
</evidence>
<reference evidence="4 5" key="1">
    <citation type="submission" date="2016-10" db="EMBL/GenBank/DDBJ databases">
        <authorList>
            <person name="de Groot N.N."/>
        </authorList>
    </citation>
    <scope>NUCLEOTIDE SEQUENCE [LARGE SCALE GENOMIC DNA]</scope>
    <source>
        <strain evidence="4 5">DSM 21800</strain>
    </source>
</reference>
<keyword evidence="2" id="KW-0012">Acyltransferase</keyword>
<evidence type="ECO:0000313" key="5">
    <source>
        <dbReference type="Proteomes" id="UP000199103"/>
    </source>
</evidence>
<dbReference type="PANTHER" id="PTHR43877:SF2">
    <property type="entry name" value="AMINOALKYLPHOSPHONATE N-ACETYLTRANSFERASE-RELATED"/>
    <property type="match status" value="1"/>
</dbReference>
<dbReference type="Proteomes" id="UP000199103">
    <property type="component" value="Chromosome I"/>
</dbReference>
<evidence type="ECO:0000259" key="3">
    <source>
        <dbReference type="PROSITE" id="PS51186"/>
    </source>
</evidence>
<sequence length="176" mass="19836">MTLPDRAERRALAARIRFSAVAPDAAPARIAVERYFAEIDRRFATGFAAAEQSAHDLESFSPPYGIFVIGTDDTEPIACGGVQTIDVDDHRRCAEIKRMWVADNWRGTGLGSRLLRDLESRAAALGHHRVRLDTNDTLTEAIGLYRRAGYHEIDRYNDNPYARLWFEKELAWISGS</sequence>
<dbReference type="STRING" id="630515.SAMN04489812_2938"/>
<dbReference type="InterPro" id="IPR016181">
    <property type="entry name" value="Acyl_CoA_acyltransferase"/>
</dbReference>
<protein>
    <submittedName>
        <fullName evidence="4">Acetyltransferase (GNAT) family protein</fullName>
    </submittedName>
</protein>
<dbReference type="OrthoDB" id="70840at2"/>
<dbReference type="PROSITE" id="PS51186">
    <property type="entry name" value="GNAT"/>
    <property type="match status" value="1"/>
</dbReference>
<dbReference type="PANTHER" id="PTHR43877">
    <property type="entry name" value="AMINOALKYLPHOSPHONATE N-ACETYLTRANSFERASE-RELATED-RELATED"/>
    <property type="match status" value="1"/>
</dbReference>